<protein>
    <submittedName>
        <fullName evidence="1">Uncharacterized protein</fullName>
    </submittedName>
</protein>
<keyword evidence="2" id="KW-1185">Reference proteome</keyword>
<sequence>MSFVHVPYNTIAELVEKFKTLDLNKDIVLKDKNPNFVLIDSRQYYGSYGGLIYDCILNPYSKQSYASTFHSSSIGHGLSVVWWTSPSPCFVGDVYALSAHGRVGVTPSIYEKLRINTI</sequence>
<organism evidence="1 2">
    <name type="scientific">Caerostris extrusa</name>
    <name type="common">Bark spider</name>
    <name type="synonym">Caerostris bankana</name>
    <dbReference type="NCBI Taxonomy" id="172846"/>
    <lineage>
        <taxon>Eukaryota</taxon>
        <taxon>Metazoa</taxon>
        <taxon>Ecdysozoa</taxon>
        <taxon>Arthropoda</taxon>
        <taxon>Chelicerata</taxon>
        <taxon>Arachnida</taxon>
        <taxon>Araneae</taxon>
        <taxon>Araneomorphae</taxon>
        <taxon>Entelegynae</taxon>
        <taxon>Araneoidea</taxon>
        <taxon>Araneidae</taxon>
        <taxon>Caerostris</taxon>
    </lineage>
</organism>
<proteinExistence type="predicted"/>
<gene>
    <name evidence="1" type="primary">AVEN_59080_1</name>
    <name evidence="1" type="ORF">CEXT_656511</name>
</gene>
<reference evidence="1 2" key="1">
    <citation type="submission" date="2021-06" db="EMBL/GenBank/DDBJ databases">
        <title>Caerostris extrusa draft genome.</title>
        <authorList>
            <person name="Kono N."/>
            <person name="Arakawa K."/>
        </authorList>
    </citation>
    <scope>NUCLEOTIDE SEQUENCE [LARGE SCALE GENOMIC DNA]</scope>
</reference>
<dbReference type="Proteomes" id="UP001054945">
    <property type="component" value="Unassembled WGS sequence"/>
</dbReference>
<accession>A0AAV4X1W2</accession>
<dbReference type="EMBL" id="BPLR01017180">
    <property type="protein sequence ID" value="GIY89200.1"/>
    <property type="molecule type" value="Genomic_DNA"/>
</dbReference>
<evidence type="ECO:0000313" key="2">
    <source>
        <dbReference type="Proteomes" id="UP001054945"/>
    </source>
</evidence>
<name>A0AAV4X1W2_CAEEX</name>
<evidence type="ECO:0000313" key="1">
    <source>
        <dbReference type="EMBL" id="GIY89200.1"/>
    </source>
</evidence>
<comment type="caution">
    <text evidence="1">The sequence shown here is derived from an EMBL/GenBank/DDBJ whole genome shotgun (WGS) entry which is preliminary data.</text>
</comment>
<dbReference type="AlphaFoldDB" id="A0AAV4X1W2"/>